<reference evidence="1" key="1">
    <citation type="submission" date="2020-03" db="EMBL/GenBank/DDBJ databases">
        <authorList>
            <person name="Weist P."/>
        </authorList>
    </citation>
    <scope>NUCLEOTIDE SEQUENCE</scope>
</reference>
<protein>
    <submittedName>
        <fullName evidence="1">Uncharacterized protein</fullName>
    </submittedName>
</protein>
<evidence type="ECO:0000313" key="2">
    <source>
        <dbReference type="Proteomes" id="UP001153269"/>
    </source>
</evidence>
<dbReference type="AlphaFoldDB" id="A0A9N7VA24"/>
<dbReference type="Proteomes" id="UP001153269">
    <property type="component" value="Unassembled WGS sequence"/>
</dbReference>
<evidence type="ECO:0000313" key="1">
    <source>
        <dbReference type="EMBL" id="CAB1445447.1"/>
    </source>
</evidence>
<dbReference type="EMBL" id="CADEAL010003668">
    <property type="protein sequence ID" value="CAB1445447.1"/>
    <property type="molecule type" value="Genomic_DNA"/>
</dbReference>
<name>A0A9N7VA24_PLEPL</name>
<comment type="caution">
    <text evidence="1">The sequence shown here is derived from an EMBL/GenBank/DDBJ whole genome shotgun (WGS) entry which is preliminary data.</text>
</comment>
<keyword evidence="2" id="KW-1185">Reference proteome</keyword>
<sequence length="116" mass="11950">MVPFSAALTRTPRHRELFSPASHSRTPVTCEVLVVNPRHEGLCGSGGVQRAGDVSPSQGPPGGATAVLGPRLTDVVITQKSWVGLGCCAPVGHVNYGSGFQLLVGTQMHCTSSGCP</sequence>
<accession>A0A9N7VA24</accession>
<gene>
    <name evidence="1" type="ORF">PLEPLA_LOCUS33178</name>
</gene>
<proteinExistence type="predicted"/>
<organism evidence="1 2">
    <name type="scientific">Pleuronectes platessa</name>
    <name type="common">European plaice</name>
    <dbReference type="NCBI Taxonomy" id="8262"/>
    <lineage>
        <taxon>Eukaryota</taxon>
        <taxon>Metazoa</taxon>
        <taxon>Chordata</taxon>
        <taxon>Craniata</taxon>
        <taxon>Vertebrata</taxon>
        <taxon>Euteleostomi</taxon>
        <taxon>Actinopterygii</taxon>
        <taxon>Neopterygii</taxon>
        <taxon>Teleostei</taxon>
        <taxon>Neoteleostei</taxon>
        <taxon>Acanthomorphata</taxon>
        <taxon>Carangaria</taxon>
        <taxon>Pleuronectiformes</taxon>
        <taxon>Pleuronectoidei</taxon>
        <taxon>Pleuronectidae</taxon>
        <taxon>Pleuronectes</taxon>
    </lineage>
</organism>